<evidence type="ECO:0000256" key="1">
    <source>
        <dbReference type="SAM" id="MobiDB-lite"/>
    </source>
</evidence>
<accession>A0A9Q8P4U4</accession>
<dbReference type="EMBL" id="CP090164">
    <property type="protein sequence ID" value="UJO13333.1"/>
    <property type="molecule type" value="Genomic_DNA"/>
</dbReference>
<reference evidence="2" key="1">
    <citation type="submission" date="2021-12" db="EMBL/GenBank/DDBJ databases">
        <authorList>
            <person name="Zaccaron A."/>
            <person name="Stergiopoulos I."/>
        </authorList>
    </citation>
    <scope>NUCLEOTIDE SEQUENCE</scope>
    <source>
        <strain evidence="2">Race5_Kim</strain>
    </source>
</reference>
<dbReference type="Proteomes" id="UP000756132">
    <property type="component" value="Chromosome 2"/>
</dbReference>
<gene>
    <name evidence="2" type="ORF">CLAFUR5_02364</name>
</gene>
<feature type="region of interest" description="Disordered" evidence="1">
    <location>
        <begin position="199"/>
        <end position="226"/>
    </location>
</feature>
<keyword evidence="3" id="KW-1185">Reference proteome</keyword>
<dbReference type="OrthoDB" id="423498at2759"/>
<dbReference type="PANTHER" id="PTHR47064:SF2">
    <property type="entry name" value="SMP-30_GLUCONOLACTONASE_LRE-LIKE REGION DOMAIN-CONTAINING PROTEIN-RELATED"/>
    <property type="match status" value="1"/>
</dbReference>
<proteinExistence type="predicted"/>
<organism evidence="2 3">
    <name type="scientific">Passalora fulva</name>
    <name type="common">Tomato leaf mold</name>
    <name type="synonym">Cladosporium fulvum</name>
    <dbReference type="NCBI Taxonomy" id="5499"/>
    <lineage>
        <taxon>Eukaryota</taxon>
        <taxon>Fungi</taxon>
        <taxon>Dikarya</taxon>
        <taxon>Ascomycota</taxon>
        <taxon>Pezizomycotina</taxon>
        <taxon>Dothideomycetes</taxon>
        <taxon>Dothideomycetidae</taxon>
        <taxon>Mycosphaerellales</taxon>
        <taxon>Mycosphaerellaceae</taxon>
        <taxon>Fulvia</taxon>
    </lineage>
</organism>
<dbReference type="GeneID" id="71982242"/>
<dbReference type="InterPro" id="IPR052988">
    <property type="entry name" value="Oryzine_lactonohydrolase"/>
</dbReference>
<dbReference type="KEGG" id="ffu:CLAFUR5_02364"/>
<evidence type="ECO:0000313" key="3">
    <source>
        <dbReference type="Proteomes" id="UP000756132"/>
    </source>
</evidence>
<protein>
    <submittedName>
        <fullName evidence="2">Lactonohydrolase oryL</fullName>
    </submittedName>
</protein>
<sequence length="226" mass="24652">MVRYMLGSSLGCWEAVRVIYLTALAALLFTSKVKSQAAQPCAGYEDDTNIVCINKYASVLPLPFDRPSFTTGADPAEDNFINTEVPADPSFSLIKNASFLVYNDIGLSLLGPKPIIEKMFTTRNDSIHEASVYVPGLNVIIFSQPHQGVYQQQLINLNHTPPPTIETYTTTPPIYAVNGAKLHQNHIYCASEASYPFPSPTPPATLPSKPQASTVSTPPQPRQKPS</sequence>
<dbReference type="AlphaFoldDB" id="A0A9Q8P4U4"/>
<dbReference type="PANTHER" id="PTHR47064">
    <property type="entry name" value="PUTATIVE (AFU_ORTHOLOGUE AFUA_1G08990)-RELATED"/>
    <property type="match status" value="1"/>
</dbReference>
<evidence type="ECO:0000313" key="2">
    <source>
        <dbReference type="EMBL" id="UJO13333.1"/>
    </source>
</evidence>
<dbReference type="RefSeq" id="XP_047757699.1">
    <property type="nucleotide sequence ID" value="XM_047901512.1"/>
</dbReference>
<reference evidence="2" key="2">
    <citation type="journal article" date="2022" name="Microb. Genom.">
        <title>A chromosome-scale genome assembly of the tomato pathogen Cladosporium fulvum reveals a compartmentalized genome architecture and the presence of a dispensable chromosome.</title>
        <authorList>
            <person name="Zaccaron A.Z."/>
            <person name="Chen L.H."/>
            <person name="Samaras A."/>
            <person name="Stergiopoulos I."/>
        </authorList>
    </citation>
    <scope>NUCLEOTIDE SEQUENCE</scope>
    <source>
        <strain evidence="2">Race5_Kim</strain>
    </source>
</reference>
<name>A0A9Q8P4U4_PASFU</name>